<organism evidence="1 2">
    <name type="scientific">Helicobacter pylori</name>
    <name type="common">Campylobacter pylori</name>
    <dbReference type="NCBI Taxonomy" id="210"/>
    <lineage>
        <taxon>Bacteria</taxon>
        <taxon>Pseudomonadati</taxon>
        <taxon>Campylobacterota</taxon>
        <taxon>Epsilonproteobacteria</taxon>
        <taxon>Campylobacterales</taxon>
        <taxon>Helicobacteraceae</taxon>
        <taxon>Helicobacter</taxon>
    </lineage>
</organism>
<comment type="caution">
    <text evidence="1">The sequence shown here is derived from an EMBL/GenBank/DDBJ whole genome shotgun (WGS) entry which is preliminary data.</text>
</comment>
<protein>
    <submittedName>
        <fullName evidence="1">Uncharacterized protein</fullName>
    </submittedName>
</protein>
<reference evidence="1 2" key="1">
    <citation type="journal article" date="2020" name="J. Clin. Microbiol.">
        <title>Helicobacter pylori infections in the Bronx, New York: Surveying Antibiotic Susceptibility and Strain Lineage by Whole-genome Sequencing.</title>
        <authorList>
            <person name="Saranathan R."/>
            <person name="Levi M.H."/>
            <person name="Wattam A.R."/>
            <person name="Malek A."/>
            <person name="Asare E."/>
            <person name="Behin D.S."/>
            <person name="Pan D.H."/>
            <person name="Jacobs W.R."/>
            <person name="Szymczak W.A."/>
        </authorList>
    </citation>
    <scope>NUCLEOTIDE SEQUENCE [LARGE SCALE GENOMIC DNA]</scope>
    <source>
        <strain evidence="1 2">MHP34</strain>
    </source>
</reference>
<gene>
    <name evidence="1" type="ORF">F7209_04855</name>
</gene>
<accession>A0ABD6HIU8</accession>
<dbReference type="Proteomes" id="UP000470837">
    <property type="component" value="Unassembled WGS sequence"/>
</dbReference>
<name>A0ABD6HIU8_HELPX</name>
<dbReference type="AlphaFoldDB" id="A0ABD6HIU8"/>
<proteinExistence type="predicted"/>
<evidence type="ECO:0000313" key="1">
    <source>
        <dbReference type="EMBL" id="MUU41073.1"/>
    </source>
</evidence>
<sequence>MRERESKRDFLIFMFSPFIRFFFDTKKLRIISNKWNFMANFSAKFQRFCFFFFCKLRKIGVLA</sequence>
<evidence type="ECO:0000313" key="2">
    <source>
        <dbReference type="Proteomes" id="UP000470837"/>
    </source>
</evidence>
<dbReference type="EMBL" id="WADI01000009">
    <property type="protein sequence ID" value="MUU41073.1"/>
    <property type="molecule type" value="Genomic_DNA"/>
</dbReference>